<dbReference type="RefSeq" id="WP_284350792.1">
    <property type="nucleotide sequence ID" value="NZ_BRXS01000004.1"/>
</dbReference>
<dbReference type="InterPro" id="IPR018094">
    <property type="entry name" value="Thymidylate_kinase"/>
</dbReference>
<proteinExistence type="inferred from homology"/>
<keyword evidence="2 8" id="KW-0808">Transferase</keyword>
<dbReference type="InterPro" id="IPR039430">
    <property type="entry name" value="Thymidylate_kin-like_dom"/>
</dbReference>
<dbReference type="Proteomes" id="UP001161325">
    <property type="component" value="Unassembled WGS sequence"/>
</dbReference>
<evidence type="ECO:0000256" key="3">
    <source>
        <dbReference type="ARBA" id="ARBA00022727"/>
    </source>
</evidence>
<evidence type="ECO:0000256" key="6">
    <source>
        <dbReference type="ARBA" id="ARBA00022840"/>
    </source>
</evidence>
<dbReference type="GO" id="GO:0006235">
    <property type="term" value="P:dTTP biosynthetic process"/>
    <property type="evidence" value="ECO:0007669"/>
    <property type="project" value="UniProtKB-UniRule"/>
</dbReference>
<evidence type="ECO:0000256" key="2">
    <source>
        <dbReference type="ARBA" id="ARBA00022679"/>
    </source>
</evidence>
<dbReference type="HAMAP" id="MF_00165">
    <property type="entry name" value="Thymidylate_kinase"/>
    <property type="match status" value="1"/>
</dbReference>
<comment type="similarity">
    <text evidence="1 8">Belongs to the thymidylate kinase family.</text>
</comment>
<evidence type="ECO:0000256" key="4">
    <source>
        <dbReference type="ARBA" id="ARBA00022741"/>
    </source>
</evidence>
<dbReference type="PANTHER" id="PTHR10344:SF4">
    <property type="entry name" value="UMP-CMP KINASE 2, MITOCHONDRIAL"/>
    <property type="match status" value="1"/>
</dbReference>
<evidence type="ECO:0000256" key="5">
    <source>
        <dbReference type="ARBA" id="ARBA00022777"/>
    </source>
</evidence>
<keyword evidence="3 8" id="KW-0545">Nucleotide biosynthesis</keyword>
<dbReference type="EMBL" id="BRXS01000004">
    <property type="protein sequence ID" value="GLC26336.1"/>
    <property type="molecule type" value="Genomic_DNA"/>
</dbReference>
<evidence type="ECO:0000313" key="11">
    <source>
        <dbReference type="Proteomes" id="UP001161325"/>
    </source>
</evidence>
<keyword evidence="4 8" id="KW-0547">Nucleotide-binding</keyword>
<dbReference type="GO" id="GO:0004798">
    <property type="term" value="F:dTMP kinase activity"/>
    <property type="evidence" value="ECO:0007669"/>
    <property type="project" value="UniProtKB-UniRule"/>
</dbReference>
<dbReference type="Pfam" id="PF02223">
    <property type="entry name" value="Thymidylate_kin"/>
    <property type="match status" value="1"/>
</dbReference>
<evidence type="ECO:0000313" key="10">
    <source>
        <dbReference type="EMBL" id="GLC26336.1"/>
    </source>
</evidence>
<dbReference type="SUPFAM" id="SSF52540">
    <property type="entry name" value="P-loop containing nucleoside triphosphate hydrolases"/>
    <property type="match status" value="1"/>
</dbReference>
<sequence length="225" mass="24296">MADRGFLLVLEGPEGVGKTTQVQALVARLQRGDAPVHAFREPGGTPLGDEIRALVLSQQHMAVAPRAEALLFMAARAQLVVHLQALLAEGAIVILDRFFLSTYAYQIVGRGLPEQEVRTANALAVGGLRPDLTVLLAFEDAAIARARMLARGGLDRMEQESADFHARVTDAFLAAADPTWQHQHPEVGPVARIDADGPPDVVTGRILAALETRWPETFRGLTESQ</sequence>
<keyword evidence="5 8" id="KW-0418">Kinase</keyword>
<dbReference type="AlphaFoldDB" id="A0AA37V7A1"/>
<dbReference type="InterPro" id="IPR018095">
    <property type="entry name" value="Thymidylate_kin_CS"/>
</dbReference>
<comment type="function">
    <text evidence="8">Phosphorylation of dTMP to form dTDP in both de novo and salvage pathways of dTTP synthesis.</text>
</comment>
<comment type="catalytic activity">
    <reaction evidence="7 8">
        <text>dTMP + ATP = dTDP + ADP</text>
        <dbReference type="Rhea" id="RHEA:13517"/>
        <dbReference type="ChEBI" id="CHEBI:30616"/>
        <dbReference type="ChEBI" id="CHEBI:58369"/>
        <dbReference type="ChEBI" id="CHEBI:63528"/>
        <dbReference type="ChEBI" id="CHEBI:456216"/>
        <dbReference type="EC" id="2.7.4.9"/>
    </reaction>
</comment>
<evidence type="ECO:0000256" key="8">
    <source>
        <dbReference type="HAMAP-Rule" id="MF_00165"/>
    </source>
</evidence>
<dbReference type="EC" id="2.7.4.9" evidence="8"/>
<evidence type="ECO:0000256" key="7">
    <source>
        <dbReference type="ARBA" id="ARBA00048743"/>
    </source>
</evidence>
<dbReference type="GO" id="GO:0005829">
    <property type="term" value="C:cytosol"/>
    <property type="evidence" value="ECO:0007669"/>
    <property type="project" value="TreeGrafter"/>
</dbReference>
<dbReference type="GO" id="GO:0006227">
    <property type="term" value="P:dUDP biosynthetic process"/>
    <property type="evidence" value="ECO:0007669"/>
    <property type="project" value="TreeGrafter"/>
</dbReference>
<reference evidence="10" key="1">
    <citation type="submission" date="2022-08" db="EMBL/GenBank/DDBJ databases">
        <title>Draft genome sequencing of Roseisolibacter agri AW1220.</title>
        <authorList>
            <person name="Tobiishi Y."/>
            <person name="Tonouchi A."/>
        </authorList>
    </citation>
    <scope>NUCLEOTIDE SEQUENCE</scope>
    <source>
        <strain evidence="10">AW1220</strain>
    </source>
</reference>
<dbReference type="Gene3D" id="3.40.50.300">
    <property type="entry name" value="P-loop containing nucleotide triphosphate hydrolases"/>
    <property type="match status" value="1"/>
</dbReference>
<feature type="domain" description="Thymidylate kinase-like" evidence="9">
    <location>
        <begin position="10"/>
        <end position="179"/>
    </location>
</feature>
<accession>A0AA37V7A1</accession>
<name>A0AA37V7A1_9BACT</name>
<comment type="caution">
    <text evidence="10">The sequence shown here is derived from an EMBL/GenBank/DDBJ whole genome shotgun (WGS) entry which is preliminary data.</text>
</comment>
<dbReference type="CDD" id="cd01672">
    <property type="entry name" value="TMPK"/>
    <property type="match status" value="1"/>
</dbReference>
<dbReference type="NCBIfam" id="TIGR00041">
    <property type="entry name" value="DTMP_kinase"/>
    <property type="match status" value="1"/>
</dbReference>
<organism evidence="10 11">
    <name type="scientific">Roseisolibacter agri</name>
    <dbReference type="NCBI Taxonomy" id="2014610"/>
    <lineage>
        <taxon>Bacteria</taxon>
        <taxon>Pseudomonadati</taxon>
        <taxon>Gemmatimonadota</taxon>
        <taxon>Gemmatimonadia</taxon>
        <taxon>Gemmatimonadales</taxon>
        <taxon>Gemmatimonadaceae</taxon>
        <taxon>Roseisolibacter</taxon>
    </lineage>
</organism>
<evidence type="ECO:0000256" key="1">
    <source>
        <dbReference type="ARBA" id="ARBA00009776"/>
    </source>
</evidence>
<protein>
    <recommendedName>
        <fullName evidence="8">Thymidylate kinase</fullName>
        <ecNumber evidence="8">2.7.4.9</ecNumber>
    </recommendedName>
    <alternativeName>
        <fullName evidence="8">dTMP kinase</fullName>
    </alternativeName>
</protein>
<dbReference type="GO" id="GO:0006233">
    <property type="term" value="P:dTDP biosynthetic process"/>
    <property type="evidence" value="ECO:0007669"/>
    <property type="project" value="InterPro"/>
</dbReference>
<gene>
    <name evidence="8 10" type="primary">tmk</name>
    <name evidence="10" type="ORF">rosag_28490</name>
</gene>
<dbReference type="PROSITE" id="PS01331">
    <property type="entry name" value="THYMIDYLATE_KINASE"/>
    <property type="match status" value="1"/>
</dbReference>
<dbReference type="PANTHER" id="PTHR10344">
    <property type="entry name" value="THYMIDYLATE KINASE"/>
    <property type="match status" value="1"/>
</dbReference>
<evidence type="ECO:0000259" key="9">
    <source>
        <dbReference type="Pfam" id="PF02223"/>
    </source>
</evidence>
<dbReference type="InterPro" id="IPR027417">
    <property type="entry name" value="P-loop_NTPase"/>
</dbReference>
<keyword evidence="6 8" id="KW-0067">ATP-binding</keyword>
<keyword evidence="11" id="KW-1185">Reference proteome</keyword>
<feature type="binding site" evidence="8">
    <location>
        <begin position="12"/>
        <end position="19"/>
    </location>
    <ligand>
        <name>ATP</name>
        <dbReference type="ChEBI" id="CHEBI:30616"/>
    </ligand>
</feature>
<dbReference type="GO" id="GO:0005524">
    <property type="term" value="F:ATP binding"/>
    <property type="evidence" value="ECO:0007669"/>
    <property type="project" value="UniProtKB-UniRule"/>
</dbReference>